<evidence type="ECO:0000259" key="6">
    <source>
        <dbReference type="PROSITE" id="PS50893"/>
    </source>
</evidence>
<dbReference type="InterPro" id="IPR003593">
    <property type="entry name" value="AAA+_ATPase"/>
</dbReference>
<dbReference type="InterPro" id="IPR050107">
    <property type="entry name" value="ABC_carbohydrate_import_ATPase"/>
</dbReference>
<dbReference type="Pfam" id="PF00005">
    <property type="entry name" value="ABC_tran"/>
    <property type="match status" value="2"/>
</dbReference>
<keyword evidence="1" id="KW-0813">Transport</keyword>
<proteinExistence type="predicted"/>
<dbReference type="Proteomes" id="UP001500456">
    <property type="component" value="Unassembled WGS sequence"/>
</dbReference>
<dbReference type="InterPro" id="IPR027417">
    <property type="entry name" value="P-loop_NTPase"/>
</dbReference>
<comment type="caution">
    <text evidence="7">The sequence shown here is derived from an EMBL/GenBank/DDBJ whole genome shotgun (WGS) entry which is preliminary data.</text>
</comment>
<dbReference type="InterPro" id="IPR017871">
    <property type="entry name" value="ABC_transporter-like_CS"/>
</dbReference>
<gene>
    <name evidence="7" type="ORF">GCM10022232_13600</name>
</gene>
<feature type="region of interest" description="Disordered" evidence="5">
    <location>
        <begin position="1"/>
        <end position="33"/>
    </location>
</feature>
<dbReference type="GO" id="GO:0005524">
    <property type="term" value="F:ATP binding"/>
    <property type="evidence" value="ECO:0007669"/>
    <property type="project" value="UniProtKB-KW"/>
</dbReference>
<dbReference type="Gene3D" id="3.40.50.300">
    <property type="entry name" value="P-loop containing nucleotide triphosphate hydrolases"/>
    <property type="match status" value="2"/>
</dbReference>
<protein>
    <submittedName>
        <fullName evidence="7">Sugar ABC transporter ATP-binding protein</fullName>
    </submittedName>
</protein>
<dbReference type="PROSITE" id="PS00211">
    <property type="entry name" value="ABC_TRANSPORTER_1"/>
    <property type="match status" value="1"/>
</dbReference>
<keyword evidence="8" id="KW-1185">Reference proteome</keyword>
<evidence type="ECO:0000313" key="8">
    <source>
        <dbReference type="Proteomes" id="UP001500456"/>
    </source>
</evidence>
<evidence type="ECO:0000256" key="1">
    <source>
        <dbReference type="ARBA" id="ARBA00022448"/>
    </source>
</evidence>
<sequence>MQSGRNTEADPRRESVHDAPDAPTSRSVGRGQDPLVRIRGLGKRFGGTRALAEVDLDVRRGAVLALLGPNGAGKSTLIKVLAGVHRADEGQVTVAGHPLGTAAASRHMAFIHQDLGLVEWMTVAENIALGTGYPRRRGLISWRTARRRCVEALEIVAGHLAPEARIADLTRAERSLVAIARALSTRAELLVLDEPTASLPAADCARVFRVLRELCDRGHGIVYVSHRLDEVYQVADSFAVLRDGRIISQGRLAGHSPARLVQDIVGRDLARRPPAAAAPGPEAPAVLRLDGARTEYAGPVDLRLRPGEILGMVGLIGAGHLDLGRALAGVRPLVGGHVLLDGRPYRPRTVAAAVGAGVGFVTSNRLEEGCAAELTVRENLLANPRADGLPGPRWISPRRERARATALVERFRVHPHDSETPIAVLSGGNQQKVMLGRWLHSKRRLLILEEPTAGVDVGAKAEIYRLLDEELAAGLAVLLISTDFEEVANVCHRALVFVRGTVAAELTGDALTVTRLTRTASAVPPLTGTETDG</sequence>
<dbReference type="EMBL" id="BAAAZX010000003">
    <property type="protein sequence ID" value="GAA3982578.1"/>
    <property type="molecule type" value="Genomic_DNA"/>
</dbReference>
<dbReference type="SMART" id="SM00382">
    <property type="entry name" value="AAA"/>
    <property type="match status" value="2"/>
</dbReference>
<keyword evidence="4 7" id="KW-0067">ATP-binding</keyword>
<keyword evidence="2" id="KW-0677">Repeat</keyword>
<evidence type="ECO:0000256" key="4">
    <source>
        <dbReference type="ARBA" id="ARBA00022840"/>
    </source>
</evidence>
<accession>A0ABP7QIB7</accession>
<name>A0ABP7QIB7_9ACTN</name>
<dbReference type="PANTHER" id="PTHR43790:SF9">
    <property type="entry name" value="GALACTOFURANOSE TRANSPORTER ATP-BINDING PROTEIN YTFR"/>
    <property type="match status" value="1"/>
</dbReference>
<dbReference type="PROSITE" id="PS50893">
    <property type="entry name" value="ABC_TRANSPORTER_2"/>
    <property type="match status" value="2"/>
</dbReference>
<dbReference type="CDD" id="cd03216">
    <property type="entry name" value="ABC_Carb_Monos_I"/>
    <property type="match status" value="1"/>
</dbReference>
<dbReference type="PANTHER" id="PTHR43790">
    <property type="entry name" value="CARBOHYDRATE TRANSPORT ATP-BINDING PROTEIN MG119-RELATED"/>
    <property type="match status" value="1"/>
</dbReference>
<feature type="domain" description="ABC transporter" evidence="6">
    <location>
        <begin position="281"/>
        <end position="524"/>
    </location>
</feature>
<reference evidence="8" key="1">
    <citation type="journal article" date="2019" name="Int. J. Syst. Evol. Microbiol.">
        <title>The Global Catalogue of Microorganisms (GCM) 10K type strain sequencing project: providing services to taxonomists for standard genome sequencing and annotation.</title>
        <authorList>
            <consortium name="The Broad Institute Genomics Platform"/>
            <consortium name="The Broad Institute Genome Sequencing Center for Infectious Disease"/>
            <person name="Wu L."/>
            <person name="Ma J."/>
        </authorList>
    </citation>
    <scope>NUCLEOTIDE SEQUENCE [LARGE SCALE GENOMIC DNA]</scope>
    <source>
        <strain evidence="8">JCM 16924</strain>
    </source>
</reference>
<feature type="domain" description="ABC transporter" evidence="6">
    <location>
        <begin position="36"/>
        <end position="268"/>
    </location>
</feature>
<keyword evidence="3" id="KW-0547">Nucleotide-binding</keyword>
<evidence type="ECO:0000256" key="5">
    <source>
        <dbReference type="SAM" id="MobiDB-lite"/>
    </source>
</evidence>
<organism evidence="7 8">
    <name type="scientific">Streptomyces plumbiresistens</name>
    <dbReference type="NCBI Taxonomy" id="511811"/>
    <lineage>
        <taxon>Bacteria</taxon>
        <taxon>Bacillati</taxon>
        <taxon>Actinomycetota</taxon>
        <taxon>Actinomycetes</taxon>
        <taxon>Kitasatosporales</taxon>
        <taxon>Streptomycetaceae</taxon>
        <taxon>Streptomyces</taxon>
    </lineage>
</organism>
<dbReference type="InterPro" id="IPR003439">
    <property type="entry name" value="ABC_transporter-like_ATP-bd"/>
</dbReference>
<feature type="compositionally biased region" description="Basic and acidic residues" evidence="5">
    <location>
        <begin position="7"/>
        <end position="20"/>
    </location>
</feature>
<evidence type="ECO:0000313" key="7">
    <source>
        <dbReference type="EMBL" id="GAA3982578.1"/>
    </source>
</evidence>
<evidence type="ECO:0000256" key="2">
    <source>
        <dbReference type="ARBA" id="ARBA00022737"/>
    </source>
</evidence>
<dbReference type="CDD" id="cd03215">
    <property type="entry name" value="ABC_Carb_Monos_II"/>
    <property type="match status" value="1"/>
</dbReference>
<evidence type="ECO:0000256" key="3">
    <source>
        <dbReference type="ARBA" id="ARBA00022741"/>
    </source>
</evidence>
<dbReference type="SUPFAM" id="SSF52540">
    <property type="entry name" value="P-loop containing nucleoside triphosphate hydrolases"/>
    <property type="match status" value="2"/>
</dbReference>